<dbReference type="RefSeq" id="XP_009177904.1">
    <property type="nucleotide sequence ID" value="XM_009179640.1"/>
</dbReference>
<keyword evidence="2" id="KW-1185">Reference proteome</keyword>
<sequence>SAISRCKQVITSRSGLSVYPNRWTHQEPLLAEWSREYQTNKRISTRVAGTAGADLDIAERPTFR</sequence>
<feature type="non-terminal residue" evidence="1">
    <location>
        <position position="64"/>
    </location>
</feature>
<organism evidence="1 2">
    <name type="scientific">Opisthorchis viverrini</name>
    <name type="common">Southeast Asian liver fluke</name>
    <dbReference type="NCBI Taxonomy" id="6198"/>
    <lineage>
        <taxon>Eukaryota</taxon>
        <taxon>Metazoa</taxon>
        <taxon>Spiralia</taxon>
        <taxon>Lophotrochozoa</taxon>
        <taxon>Platyhelminthes</taxon>
        <taxon>Trematoda</taxon>
        <taxon>Digenea</taxon>
        <taxon>Opisthorchiida</taxon>
        <taxon>Opisthorchiata</taxon>
        <taxon>Opisthorchiidae</taxon>
        <taxon>Opisthorchis</taxon>
    </lineage>
</organism>
<dbReference type="EMBL" id="KL602725">
    <property type="protein sequence ID" value="KER18349.1"/>
    <property type="molecule type" value="Genomic_DNA"/>
</dbReference>
<gene>
    <name evidence="1" type="ORF">T265_16121</name>
</gene>
<dbReference type="GeneID" id="20330286"/>
<dbReference type="KEGG" id="ovi:T265_16121"/>
<dbReference type="CTD" id="20330286"/>
<dbReference type="STRING" id="6198.A0A074ZSU7"/>
<evidence type="ECO:0000313" key="1">
    <source>
        <dbReference type="EMBL" id="KER18349.1"/>
    </source>
</evidence>
<dbReference type="Proteomes" id="UP000054324">
    <property type="component" value="Unassembled WGS sequence"/>
</dbReference>
<reference evidence="1 2" key="1">
    <citation type="submission" date="2013-11" db="EMBL/GenBank/DDBJ databases">
        <title>Opisthorchis viverrini - life in the bile duct.</title>
        <authorList>
            <person name="Young N.D."/>
            <person name="Nagarajan N."/>
            <person name="Lin S.J."/>
            <person name="Korhonen P.K."/>
            <person name="Jex A.R."/>
            <person name="Hall R.S."/>
            <person name="Safavi-Hemami H."/>
            <person name="Kaewkong W."/>
            <person name="Bertrand D."/>
            <person name="Gao S."/>
            <person name="Seet Q."/>
            <person name="Wongkham S."/>
            <person name="Teh B.T."/>
            <person name="Wongkham C."/>
            <person name="Intapan P.M."/>
            <person name="Maleewong W."/>
            <person name="Yang X."/>
            <person name="Hu M."/>
            <person name="Wang Z."/>
            <person name="Hofmann A."/>
            <person name="Sternberg P.W."/>
            <person name="Tan P."/>
            <person name="Wang J."/>
            <person name="Gasser R.B."/>
        </authorList>
    </citation>
    <scope>NUCLEOTIDE SEQUENCE [LARGE SCALE GENOMIC DNA]</scope>
</reference>
<proteinExistence type="predicted"/>
<protein>
    <submittedName>
        <fullName evidence="1">Uncharacterized protein</fullName>
    </submittedName>
</protein>
<name>A0A074ZSU7_OPIVI</name>
<accession>A0A074ZSU7</accession>
<dbReference type="AlphaFoldDB" id="A0A074ZSU7"/>
<feature type="non-terminal residue" evidence="1">
    <location>
        <position position="1"/>
    </location>
</feature>
<evidence type="ECO:0000313" key="2">
    <source>
        <dbReference type="Proteomes" id="UP000054324"/>
    </source>
</evidence>
<dbReference type="OrthoDB" id="428480at2759"/>